<comment type="caution">
    <text evidence="2">The sequence shown here is derived from an EMBL/GenBank/DDBJ whole genome shotgun (WGS) entry which is preliminary data.</text>
</comment>
<evidence type="ECO:0000256" key="1">
    <source>
        <dbReference type="SAM" id="MobiDB-lite"/>
    </source>
</evidence>
<evidence type="ECO:0000313" key="3">
    <source>
        <dbReference type="Proteomes" id="UP001283361"/>
    </source>
</evidence>
<dbReference type="AlphaFoldDB" id="A0AAE0YX76"/>
<accession>A0AAE0YX76</accession>
<organism evidence="2 3">
    <name type="scientific">Elysia crispata</name>
    <name type="common">lettuce slug</name>
    <dbReference type="NCBI Taxonomy" id="231223"/>
    <lineage>
        <taxon>Eukaryota</taxon>
        <taxon>Metazoa</taxon>
        <taxon>Spiralia</taxon>
        <taxon>Lophotrochozoa</taxon>
        <taxon>Mollusca</taxon>
        <taxon>Gastropoda</taxon>
        <taxon>Heterobranchia</taxon>
        <taxon>Euthyneura</taxon>
        <taxon>Panpulmonata</taxon>
        <taxon>Sacoglossa</taxon>
        <taxon>Placobranchoidea</taxon>
        <taxon>Plakobranchidae</taxon>
        <taxon>Elysia</taxon>
    </lineage>
</organism>
<evidence type="ECO:0000313" key="2">
    <source>
        <dbReference type="EMBL" id="KAK3758918.1"/>
    </source>
</evidence>
<gene>
    <name evidence="2" type="ORF">RRG08_064891</name>
</gene>
<dbReference type="Proteomes" id="UP001283361">
    <property type="component" value="Unassembled WGS sequence"/>
</dbReference>
<sequence>MADVCKVLPNSESPEEPVRGHDIHHTVRLHSSNMNHPRTSGEDMTSTIQEHSTLLTGITRGTSART</sequence>
<keyword evidence="3" id="KW-1185">Reference proteome</keyword>
<reference evidence="2" key="1">
    <citation type="journal article" date="2023" name="G3 (Bethesda)">
        <title>A reference genome for the long-term kleptoplast-retaining sea slug Elysia crispata morphotype clarki.</title>
        <authorList>
            <person name="Eastman K.E."/>
            <person name="Pendleton A.L."/>
            <person name="Shaikh M.A."/>
            <person name="Suttiyut T."/>
            <person name="Ogas R."/>
            <person name="Tomko P."/>
            <person name="Gavelis G."/>
            <person name="Widhalm J.R."/>
            <person name="Wisecaver J.H."/>
        </authorList>
    </citation>
    <scope>NUCLEOTIDE SEQUENCE</scope>
    <source>
        <strain evidence="2">ECLA1</strain>
    </source>
</reference>
<name>A0AAE0YX76_9GAST</name>
<proteinExistence type="predicted"/>
<protein>
    <submittedName>
        <fullName evidence="2">Uncharacterized protein</fullName>
    </submittedName>
</protein>
<dbReference type="EMBL" id="JAWDGP010005186">
    <property type="protein sequence ID" value="KAK3758918.1"/>
    <property type="molecule type" value="Genomic_DNA"/>
</dbReference>
<feature type="region of interest" description="Disordered" evidence="1">
    <location>
        <begin position="1"/>
        <end position="22"/>
    </location>
</feature>